<dbReference type="OrthoDB" id="2154091at2759"/>
<dbReference type="VEuPathDB" id="FungiDB:ASPWEDRAFT_39715"/>
<protein>
    <submittedName>
        <fullName evidence="1">Uncharacterized protein</fullName>
    </submittedName>
</protein>
<dbReference type="Proteomes" id="UP000184383">
    <property type="component" value="Unassembled WGS sequence"/>
</dbReference>
<accession>A0A1L9RI85</accession>
<reference evidence="2" key="1">
    <citation type="journal article" date="2017" name="Genome Biol.">
        <title>Comparative genomics reveals high biological diversity and specific adaptations in the industrially and medically important fungal genus Aspergillus.</title>
        <authorList>
            <person name="de Vries R.P."/>
            <person name="Riley R."/>
            <person name="Wiebenga A."/>
            <person name="Aguilar-Osorio G."/>
            <person name="Amillis S."/>
            <person name="Uchima C.A."/>
            <person name="Anderluh G."/>
            <person name="Asadollahi M."/>
            <person name="Askin M."/>
            <person name="Barry K."/>
            <person name="Battaglia E."/>
            <person name="Bayram O."/>
            <person name="Benocci T."/>
            <person name="Braus-Stromeyer S.A."/>
            <person name="Caldana C."/>
            <person name="Canovas D."/>
            <person name="Cerqueira G.C."/>
            <person name="Chen F."/>
            <person name="Chen W."/>
            <person name="Choi C."/>
            <person name="Clum A."/>
            <person name="Dos Santos R.A."/>
            <person name="Damasio A.R."/>
            <person name="Diallinas G."/>
            <person name="Emri T."/>
            <person name="Fekete E."/>
            <person name="Flipphi M."/>
            <person name="Freyberg S."/>
            <person name="Gallo A."/>
            <person name="Gournas C."/>
            <person name="Habgood R."/>
            <person name="Hainaut M."/>
            <person name="Harispe M.L."/>
            <person name="Henrissat B."/>
            <person name="Hilden K.S."/>
            <person name="Hope R."/>
            <person name="Hossain A."/>
            <person name="Karabika E."/>
            <person name="Karaffa L."/>
            <person name="Karanyi Z."/>
            <person name="Krasevec N."/>
            <person name="Kuo A."/>
            <person name="Kusch H."/>
            <person name="LaButti K."/>
            <person name="Lagendijk E.L."/>
            <person name="Lapidus A."/>
            <person name="Levasseur A."/>
            <person name="Lindquist E."/>
            <person name="Lipzen A."/>
            <person name="Logrieco A.F."/>
            <person name="MacCabe A."/>
            <person name="Maekelae M.R."/>
            <person name="Malavazi I."/>
            <person name="Melin P."/>
            <person name="Meyer V."/>
            <person name="Mielnichuk N."/>
            <person name="Miskei M."/>
            <person name="Molnar A.P."/>
            <person name="Mule G."/>
            <person name="Ngan C.Y."/>
            <person name="Orejas M."/>
            <person name="Orosz E."/>
            <person name="Ouedraogo J.P."/>
            <person name="Overkamp K.M."/>
            <person name="Park H.-S."/>
            <person name="Perrone G."/>
            <person name="Piumi F."/>
            <person name="Punt P.J."/>
            <person name="Ram A.F."/>
            <person name="Ramon A."/>
            <person name="Rauscher S."/>
            <person name="Record E."/>
            <person name="Riano-Pachon D.M."/>
            <person name="Robert V."/>
            <person name="Roehrig J."/>
            <person name="Ruller R."/>
            <person name="Salamov A."/>
            <person name="Salih N.S."/>
            <person name="Samson R.A."/>
            <person name="Sandor E."/>
            <person name="Sanguinetti M."/>
            <person name="Schuetze T."/>
            <person name="Sepcic K."/>
            <person name="Shelest E."/>
            <person name="Sherlock G."/>
            <person name="Sophianopoulou V."/>
            <person name="Squina F.M."/>
            <person name="Sun H."/>
            <person name="Susca A."/>
            <person name="Todd R.B."/>
            <person name="Tsang A."/>
            <person name="Unkles S.E."/>
            <person name="van de Wiele N."/>
            <person name="van Rossen-Uffink D."/>
            <person name="Oliveira J.V."/>
            <person name="Vesth T.C."/>
            <person name="Visser J."/>
            <person name="Yu J.-H."/>
            <person name="Zhou M."/>
            <person name="Andersen M.R."/>
            <person name="Archer D.B."/>
            <person name="Baker S.E."/>
            <person name="Benoit I."/>
            <person name="Brakhage A.A."/>
            <person name="Braus G.H."/>
            <person name="Fischer R."/>
            <person name="Frisvad J.C."/>
            <person name="Goldman G.H."/>
            <person name="Houbraken J."/>
            <person name="Oakley B."/>
            <person name="Pocsi I."/>
            <person name="Scazzocchio C."/>
            <person name="Seiboth B."/>
            <person name="vanKuyk P.A."/>
            <person name="Wortman J."/>
            <person name="Dyer P.S."/>
            <person name="Grigoriev I.V."/>
        </authorList>
    </citation>
    <scope>NUCLEOTIDE SEQUENCE [LARGE SCALE GENOMIC DNA]</scope>
    <source>
        <strain evidence="2">DTO 134E9</strain>
    </source>
</reference>
<dbReference type="GeneID" id="63751012"/>
<proteinExistence type="predicted"/>
<gene>
    <name evidence="1" type="ORF">ASPWEDRAFT_39715</name>
</gene>
<dbReference type="STRING" id="1073089.A0A1L9RI85"/>
<dbReference type="EMBL" id="KV878212">
    <property type="protein sequence ID" value="OJJ34634.1"/>
    <property type="molecule type" value="Genomic_DNA"/>
</dbReference>
<evidence type="ECO:0000313" key="2">
    <source>
        <dbReference type="Proteomes" id="UP000184383"/>
    </source>
</evidence>
<organism evidence="1 2">
    <name type="scientific">Aspergillus wentii DTO 134E9</name>
    <dbReference type="NCBI Taxonomy" id="1073089"/>
    <lineage>
        <taxon>Eukaryota</taxon>
        <taxon>Fungi</taxon>
        <taxon>Dikarya</taxon>
        <taxon>Ascomycota</taxon>
        <taxon>Pezizomycotina</taxon>
        <taxon>Eurotiomycetes</taxon>
        <taxon>Eurotiomycetidae</taxon>
        <taxon>Eurotiales</taxon>
        <taxon>Aspergillaceae</taxon>
        <taxon>Aspergillus</taxon>
        <taxon>Aspergillus subgen. Cremei</taxon>
    </lineage>
</organism>
<dbReference type="AlphaFoldDB" id="A0A1L9RI85"/>
<dbReference type="RefSeq" id="XP_040688310.1">
    <property type="nucleotide sequence ID" value="XM_040835164.1"/>
</dbReference>
<name>A0A1L9RI85_ASPWE</name>
<keyword evidence="2" id="KW-1185">Reference proteome</keyword>
<evidence type="ECO:0000313" key="1">
    <source>
        <dbReference type="EMBL" id="OJJ34634.1"/>
    </source>
</evidence>
<sequence length="59" mass="7266">METLNFQQKKFDFDGVDPELGMHLLSLHWNRQHHAFLIIYHLAFMRDMASYFPRMRDRL</sequence>